<dbReference type="PANTHER" id="PTHR43077">
    <property type="entry name" value="TRANSPORT PERMEASE YVFS-RELATED"/>
    <property type="match status" value="1"/>
</dbReference>
<dbReference type="InterPro" id="IPR051328">
    <property type="entry name" value="T7SS_ABC-Transporter"/>
</dbReference>
<dbReference type="InterPro" id="IPR017501">
    <property type="entry name" value="Phage_infect_YhgE_C"/>
</dbReference>
<feature type="domain" description="ABC-2 type transporter transmembrane" evidence="7">
    <location>
        <begin position="27"/>
        <end position="168"/>
    </location>
</feature>
<keyword evidence="3 6" id="KW-1133">Transmembrane helix</keyword>
<dbReference type="Pfam" id="PF12698">
    <property type="entry name" value="ABC2_membrane_3"/>
    <property type="match status" value="2"/>
</dbReference>
<dbReference type="NCBIfam" id="TIGR03062">
    <property type="entry name" value="pip_yhgE_Cterm"/>
    <property type="match status" value="1"/>
</dbReference>
<feature type="transmembrane region" description="Helical" evidence="6">
    <location>
        <begin position="585"/>
        <end position="604"/>
    </location>
</feature>
<feature type="transmembrane region" description="Helical" evidence="6">
    <location>
        <begin position="510"/>
        <end position="530"/>
    </location>
</feature>
<feature type="region of interest" description="Disordered" evidence="5">
    <location>
        <begin position="453"/>
        <end position="490"/>
    </location>
</feature>
<evidence type="ECO:0000256" key="1">
    <source>
        <dbReference type="ARBA" id="ARBA00004141"/>
    </source>
</evidence>
<dbReference type="RefSeq" id="WP_117356236.1">
    <property type="nucleotide sequence ID" value="NZ_QURH01000097.1"/>
</dbReference>
<feature type="transmembrane region" description="Helical" evidence="6">
    <location>
        <begin position="21"/>
        <end position="45"/>
    </location>
</feature>
<organism evidence="8 9">
    <name type="scientific">Actinomadura logoneensis</name>
    <dbReference type="NCBI Taxonomy" id="2293572"/>
    <lineage>
        <taxon>Bacteria</taxon>
        <taxon>Bacillati</taxon>
        <taxon>Actinomycetota</taxon>
        <taxon>Actinomycetes</taxon>
        <taxon>Streptosporangiales</taxon>
        <taxon>Thermomonosporaceae</taxon>
        <taxon>Actinomadura</taxon>
    </lineage>
</organism>
<dbReference type="InterPro" id="IPR017500">
    <property type="entry name" value="Phage_infect_YhgE_N"/>
</dbReference>
<protein>
    <submittedName>
        <fullName evidence="8">YhgE/Pip domain-containing protein</fullName>
    </submittedName>
</protein>
<keyword evidence="9" id="KW-1185">Reference proteome</keyword>
<keyword evidence="4 6" id="KW-0472">Membrane</keyword>
<feature type="domain" description="ABC-2 type transporter transmembrane" evidence="7">
    <location>
        <begin position="486"/>
        <end position="688"/>
    </location>
</feature>
<evidence type="ECO:0000313" key="9">
    <source>
        <dbReference type="Proteomes" id="UP000261811"/>
    </source>
</evidence>
<evidence type="ECO:0000256" key="3">
    <source>
        <dbReference type="ARBA" id="ARBA00022989"/>
    </source>
</evidence>
<dbReference type="GO" id="GO:0016020">
    <property type="term" value="C:membrane"/>
    <property type="evidence" value="ECO:0007669"/>
    <property type="project" value="UniProtKB-SubCell"/>
</dbReference>
<dbReference type="OrthoDB" id="9811483at2"/>
<dbReference type="AlphaFoldDB" id="A0A372JS72"/>
<dbReference type="GO" id="GO:0140359">
    <property type="term" value="F:ABC-type transporter activity"/>
    <property type="evidence" value="ECO:0007669"/>
    <property type="project" value="InterPro"/>
</dbReference>
<accession>A0A372JS72</accession>
<evidence type="ECO:0000313" key="8">
    <source>
        <dbReference type="EMBL" id="RFU42789.1"/>
    </source>
</evidence>
<feature type="transmembrane region" description="Helical" evidence="6">
    <location>
        <begin position="611"/>
        <end position="631"/>
    </location>
</feature>
<feature type="transmembrane region" description="Helical" evidence="6">
    <location>
        <begin position="668"/>
        <end position="690"/>
    </location>
</feature>
<feature type="transmembrane region" description="Helical" evidence="6">
    <location>
        <begin position="551"/>
        <end position="573"/>
    </location>
</feature>
<dbReference type="InterPro" id="IPR013525">
    <property type="entry name" value="ABC2_TM"/>
</dbReference>
<evidence type="ECO:0000256" key="4">
    <source>
        <dbReference type="ARBA" id="ARBA00023136"/>
    </source>
</evidence>
<evidence type="ECO:0000256" key="5">
    <source>
        <dbReference type="SAM" id="MobiDB-lite"/>
    </source>
</evidence>
<evidence type="ECO:0000259" key="7">
    <source>
        <dbReference type="Pfam" id="PF12698"/>
    </source>
</evidence>
<dbReference type="Gene3D" id="1.10.287.950">
    <property type="entry name" value="Methyl-accepting chemotaxis protein"/>
    <property type="match status" value="1"/>
</dbReference>
<dbReference type="SUPFAM" id="SSF58104">
    <property type="entry name" value="Methyl-accepting chemotaxis protein (MCP) signaling domain"/>
    <property type="match status" value="1"/>
</dbReference>
<dbReference type="Gene3D" id="3.40.1710.10">
    <property type="entry name" value="abc type-2 transporter like domain"/>
    <property type="match status" value="1"/>
</dbReference>
<evidence type="ECO:0000256" key="6">
    <source>
        <dbReference type="SAM" id="Phobius"/>
    </source>
</evidence>
<gene>
    <name evidence="8" type="ORF">DZF91_04540</name>
</gene>
<dbReference type="Proteomes" id="UP000261811">
    <property type="component" value="Unassembled WGS sequence"/>
</dbReference>
<name>A0A372JS72_9ACTN</name>
<sequence>MRLPSLSTGNLELRRFRRHPLTMVALVGMVLLPLLYAGLYLWSFWDPYGRMHNLPVALVVDDRPAKAEGKTVDAGHDLADELKKRQVFDWKTVDGTAAEKGVRDGKYYMSLTIPADFSERIAGASGKSLPTPADLKVRINDSNNYVVGTLAQAAFKEISAAAGDSAAKGYFDQIFVSFGTLHGQLEKAAQGAGELADGNKKLAEAGGKVEAGAGKLKKGIDQAHGASQQITDGLGTLQQGADQVAAGNRQLAAGVQRLDTAVGNAADTIVPLLREHAPEIRDGALLVARGADALSAGAGELPAQSADALRRAEAAQADLKRYLAAHPEIPADVRQQLTSSAERVTGVARQVNTFIRTHNADLKRLAANAQQVKTAAQKIAKDAPTLAGKVEAARKNVDKLNAGAQQLASGSAELSTGSGKLLNGSTQLTSGIGQLSGGAVTLETALGQISDGNAKAAKGGGELSDKLGEGAGQVPSYGSDERNSRADMMSSPVKLASTTENAVPNYGTGFAPFFVPLSLWVGGMIVYMLLRPVNPRAAAGTAPAWRVALAGWLPAAAIGVAQVLVVLAVLRWAPALGLHAERWPGLIAFLSLASAAFLAVIQWVNVKFGPVGRVIALALLMLQLTSAAGTYPIETSPSFFQAIRPFLPMSWVVDGVRRLISGGEMTPVWQGTGVLAAFLAGALVLTALAVRGNRVWTMKRLHPVLKL</sequence>
<dbReference type="PANTHER" id="PTHR43077:SF5">
    <property type="entry name" value="PHAGE INFECTION PROTEIN"/>
    <property type="match status" value="1"/>
</dbReference>
<comment type="subcellular location">
    <subcellularLocation>
        <location evidence="1">Membrane</location>
        <topology evidence="1">Multi-pass membrane protein</topology>
    </subcellularLocation>
</comment>
<reference evidence="8 9" key="1">
    <citation type="submission" date="2018-08" db="EMBL/GenBank/DDBJ databases">
        <title>Actinomadura jelena sp. nov., a novel Actinomycete isolated from soil in Chad.</title>
        <authorList>
            <person name="Shi L."/>
        </authorList>
    </citation>
    <scope>NUCLEOTIDE SEQUENCE [LARGE SCALE GENOMIC DNA]</scope>
    <source>
        <strain evidence="8 9">NEAU-G17</strain>
    </source>
</reference>
<dbReference type="InterPro" id="IPR023908">
    <property type="entry name" value="xxxLxxG_rpt"/>
</dbReference>
<evidence type="ECO:0000256" key="2">
    <source>
        <dbReference type="ARBA" id="ARBA00022692"/>
    </source>
</evidence>
<dbReference type="EMBL" id="QURH01000097">
    <property type="protein sequence ID" value="RFU42789.1"/>
    <property type="molecule type" value="Genomic_DNA"/>
</dbReference>
<keyword evidence="2 6" id="KW-0812">Transmembrane</keyword>
<dbReference type="NCBIfam" id="TIGR03061">
    <property type="entry name" value="pip_yhgE_Nterm"/>
    <property type="match status" value="1"/>
</dbReference>
<proteinExistence type="predicted"/>
<dbReference type="NCBIfam" id="TIGR03057">
    <property type="entry name" value="xxxLxxG_by_4"/>
    <property type="match status" value="2"/>
</dbReference>
<comment type="caution">
    <text evidence="8">The sequence shown here is derived from an EMBL/GenBank/DDBJ whole genome shotgun (WGS) entry which is preliminary data.</text>
</comment>